<evidence type="ECO:0000313" key="2">
    <source>
        <dbReference type="Proteomes" id="UP000236291"/>
    </source>
</evidence>
<organism evidence="1 2">
    <name type="scientific">Trifolium pratense</name>
    <name type="common">Red clover</name>
    <dbReference type="NCBI Taxonomy" id="57577"/>
    <lineage>
        <taxon>Eukaryota</taxon>
        <taxon>Viridiplantae</taxon>
        <taxon>Streptophyta</taxon>
        <taxon>Embryophyta</taxon>
        <taxon>Tracheophyta</taxon>
        <taxon>Spermatophyta</taxon>
        <taxon>Magnoliopsida</taxon>
        <taxon>eudicotyledons</taxon>
        <taxon>Gunneridae</taxon>
        <taxon>Pentapetalae</taxon>
        <taxon>rosids</taxon>
        <taxon>fabids</taxon>
        <taxon>Fabales</taxon>
        <taxon>Fabaceae</taxon>
        <taxon>Papilionoideae</taxon>
        <taxon>50 kb inversion clade</taxon>
        <taxon>NPAAA clade</taxon>
        <taxon>Hologalegina</taxon>
        <taxon>IRL clade</taxon>
        <taxon>Trifolieae</taxon>
        <taxon>Trifolium</taxon>
    </lineage>
</organism>
<feature type="non-terminal residue" evidence="1">
    <location>
        <position position="66"/>
    </location>
</feature>
<evidence type="ECO:0000313" key="1">
    <source>
        <dbReference type="EMBL" id="PNX70966.1"/>
    </source>
</evidence>
<gene>
    <name evidence="1" type="ORF">L195_g057922</name>
</gene>
<name>A0A2K3KXF7_TRIPR</name>
<protein>
    <submittedName>
        <fullName evidence="1">Uncharacterized protein</fullName>
    </submittedName>
</protein>
<dbReference type="EMBL" id="ASHM01117419">
    <property type="protein sequence ID" value="PNX70966.1"/>
    <property type="molecule type" value="Genomic_DNA"/>
</dbReference>
<comment type="caution">
    <text evidence="1">The sequence shown here is derived from an EMBL/GenBank/DDBJ whole genome shotgun (WGS) entry which is preliminary data.</text>
</comment>
<dbReference type="AlphaFoldDB" id="A0A2K3KXF7"/>
<reference evidence="1 2" key="1">
    <citation type="journal article" date="2014" name="Am. J. Bot.">
        <title>Genome assembly and annotation for red clover (Trifolium pratense; Fabaceae).</title>
        <authorList>
            <person name="Istvanek J."/>
            <person name="Jaros M."/>
            <person name="Krenek A."/>
            <person name="Repkova J."/>
        </authorList>
    </citation>
    <scope>NUCLEOTIDE SEQUENCE [LARGE SCALE GENOMIC DNA]</scope>
    <source>
        <strain evidence="2">cv. Tatra</strain>
        <tissue evidence="1">Young leaves</tissue>
    </source>
</reference>
<accession>A0A2K3KXF7</accession>
<sequence length="66" mass="6808">MDGDTEVDGEESGIVDVAGMVVRGVGFRTWVGVGVWAGAGIWVWIGIGIGTCDDEVEGVDEAVVVI</sequence>
<dbReference type="Proteomes" id="UP000236291">
    <property type="component" value="Unassembled WGS sequence"/>
</dbReference>
<reference evidence="1 2" key="2">
    <citation type="journal article" date="2017" name="Front. Plant Sci.">
        <title>Gene Classification and Mining of Molecular Markers Useful in Red Clover (Trifolium pratense) Breeding.</title>
        <authorList>
            <person name="Istvanek J."/>
            <person name="Dluhosova J."/>
            <person name="Dluhos P."/>
            <person name="Patkova L."/>
            <person name="Nedelnik J."/>
            <person name="Repkova J."/>
        </authorList>
    </citation>
    <scope>NUCLEOTIDE SEQUENCE [LARGE SCALE GENOMIC DNA]</scope>
    <source>
        <strain evidence="2">cv. Tatra</strain>
        <tissue evidence="1">Young leaves</tissue>
    </source>
</reference>
<proteinExistence type="predicted"/>